<evidence type="ECO:0000313" key="1">
    <source>
        <dbReference type="EMBL" id="ACB27259.1"/>
    </source>
</evidence>
<sequence>MPVTAADRSRLQAAIARARADRPDPDFLDRAGHQRVAYDAVVANPALVIRARRVGDCLPLVRAAERAAGKDNVSTFMLAVLIGKLVRGEA</sequence>
<evidence type="ECO:0000313" key="2">
    <source>
        <dbReference type="Proteomes" id="UP000006589"/>
    </source>
</evidence>
<dbReference type="KEGG" id="mrd:Mrad2831_5312"/>
<dbReference type="EMBL" id="CP001001">
    <property type="protein sequence ID" value="ACB27259.1"/>
    <property type="molecule type" value="Genomic_DNA"/>
</dbReference>
<dbReference type="RefSeq" id="WP_012322203.1">
    <property type="nucleotide sequence ID" value="NC_010505.1"/>
</dbReference>
<organism evidence="1 2">
    <name type="scientific">Methylobacterium radiotolerans (strain ATCC 27329 / DSM 1819 / JCM 2831 / NBRC 15690 / NCIMB 10815 / 0-1)</name>
    <dbReference type="NCBI Taxonomy" id="426355"/>
    <lineage>
        <taxon>Bacteria</taxon>
        <taxon>Pseudomonadati</taxon>
        <taxon>Pseudomonadota</taxon>
        <taxon>Alphaproteobacteria</taxon>
        <taxon>Hyphomicrobiales</taxon>
        <taxon>Methylobacteriaceae</taxon>
        <taxon>Methylobacterium</taxon>
    </lineage>
</organism>
<protein>
    <submittedName>
        <fullName evidence="1">Uncharacterized protein</fullName>
    </submittedName>
</protein>
<dbReference type="Proteomes" id="UP000006589">
    <property type="component" value="Chromosome"/>
</dbReference>
<dbReference type="GeneID" id="6141383"/>
<accession>B1LXD8</accession>
<dbReference type="OrthoDB" id="9914956at2"/>
<name>B1LXD8_METRJ</name>
<dbReference type="STRING" id="426355.Mrad2831_5312"/>
<dbReference type="PATRIC" id="fig|426355.14.peg.5366"/>
<gene>
    <name evidence="1" type="ordered locus">Mrad2831_5312</name>
</gene>
<proteinExistence type="predicted"/>
<dbReference type="HOGENOM" id="CLU_2437465_0_0_5"/>
<reference evidence="1 2" key="1">
    <citation type="submission" date="2008-03" db="EMBL/GenBank/DDBJ databases">
        <title>Complete sequence of chromosome of Methylobacterium radiotolerans JCM 2831.</title>
        <authorList>
            <consortium name="US DOE Joint Genome Institute"/>
            <person name="Copeland A."/>
            <person name="Lucas S."/>
            <person name="Lapidus A."/>
            <person name="Glavina del Rio T."/>
            <person name="Dalin E."/>
            <person name="Tice H."/>
            <person name="Bruce D."/>
            <person name="Goodwin L."/>
            <person name="Pitluck S."/>
            <person name="Kiss H."/>
            <person name="Brettin T."/>
            <person name="Detter J.C."/>
            <person name="Han C."/>
            <person name="Kuske C.R."/>
            <person name="Schmutz J."/>
            <person name="Larimer F."/>
            <person name="Land M."/>
            <person name="Hauser L."/>
            <person name="Kyrpides N."/>
            <person name="Mikhailova N."/>
            <person name="Marx C.J."/>
            <person name="Richardson P."/>
        </authorList>
    </citation>
    <scope>NUCLEOTIDE SEQUENCE [LARGE SCALE GENOMIC DNA]</scope>
    <source>
        <strain evidence="2">ATCC 27329 / DSM 1819 / JCM 2831 / NBRC 15690 / NCIMB 10815 / 0-1</strain>
    </source>
</reference>
<dbReference type="AlphaFoldDB" id="B1LXD8"/>